<evidence type="ECO:0000313" key="2">
    <source>
        <dbReference type="Proteomes" id="UP000289437"/>
    </source>
</evidence>
<gene>
    <name evidence="1" type="ORF">GRAN_4076</name>
</gene>
<proteinExistence type="predicted"/>
<reference evidence="2" key="2">
    <citation type="submission" date="2019-02" db="EMBL/GenBank/DDBJ databases">
        <title>Granulicella sibirica sp. nov., a psychrotolerant acidobacterium isolated from an organic soil layer in forested tundra, West Siberia.</title>
        <authorList>
            <person name="Oshkin I.Y."/>
            <person name="Kulichevskaya I.S."/>
            <person name="Rijpstra W.I.C."/>
            <person name="Sinninghe Damste J.S."/>
            <person name="Rakitin A.L."/>
            <person name="Ravin N.V."/>
            <person name="Dedysh S.N."/>
        </authorList>
    </citation>
    <scope>NUCLEOTIDE SEQUENCE [LARGE SCALE GENOMIC DNA]</scope>
    <source>
        <strain evidence="2">AF10</strain>
    </source>
</reference>
<dbReference type="EMBL" id="RDSM01000003">
    <property type="protein sequence ID" value="RXH54972.1"/>
    <property type="molecule type" value="Genomic_DNA"/>
</dbReference>
<accession>A0A4Q0SX25</accession>
<comment type="caution">
    <text evidence="1">The sequence shown here is derived from an EMBL/GenBank/DDBJ whole genome shotgun (WGS) entry which is preliminary data.</text>
</comment>
<protein>
    <submittedName>
        <fullName evidence="1">Uncharacterized protein</fullName>
    </submittedName>
</protein>
<keyword evidence="2" id="KW-1185">Reference proteome</keyword>
<sequence>MTTTAAAPKDTTKTDQELFAALQWLTEAWCDRRALTALRYLLPAYPMQEPGIEGLAVLLIALKDVRAFAREELTEPELLLVNDCVLVVDRKMNPA</sequence>
<dbReference type="Proteomes" id="UP000289437">
    <property type="component" value="Unassembled WGS sequence"/>
</dbReference>
<organism evidence="1 2">
    <name type="scientific">Granulicella sibirica</name>
    <dbReference type="NCBI Taxonomy" id="2479048"/>
    <lineage>
        <taxon>Bacteria</taxon>
        <taxon>Pseudomonadati</taxon>
        <taxon>Acidobacteriota</taxon>
        <taxon>Terriglobia</taxon>
        <taxon>Terriglobales</taxon>
        <taxon>Acidobacteriaceae</taxon>
        <taxon>Granulicella</taxon>
    </lineage>
</organism>
<dbReference type="OrthoDB" id="9006962at2"/>
<dbReference type="AlphaFoldDB" id="A0A4Q0SX25"/>
<name>A0A4Q0SX25_9BACT</name>
<dbReference type="RefSeq" id="WP_128914671.1">
    <property type="nucleotide sequence ID" value="NZ_RDSM01000003.1"/>
</dbReference>
<reference evidence="1 2" key="1">
    <citation type="submission" date="2018-11" db="EMBL/GenBank/DDBJ databases">
        <authorList>
            <person name="Mardanov A.V."/>
            <person name="Ravin N.V."/>
            <person name="Dedysh S.N."/>
        </authorList>
    </citation>
    <scope>NUCLEOTIDE SEQUENCE [LARGE SCALE GENOMIC DNA]</scope>
    <source>
        <strain evidence="1 2">AF10</strain>
    </source>
</reference>
<evidence type="ECO:0000313" key="1">
    <source>
        <dbReference type="EMBL" id="RXH54972.1"/>
    </source>
</evidence>